<evidence type="ECO:0000313" key="3">
    <source>
        <dbReference type="Proteomes" id="UP000030207"/>
    </source>
</evidence>
<feature type="transmembrane region" description="Helical" evidence="1">
    <location>
        <begin position="6"/>
        <end position="23"/>
    </location>
</feature>
<keyword evidence="1" id="KW-1133">Transmembrane helix</keyword>
<protein>
    <submittedName>
        <fullName evidence="2">Uncharacterized protein</fullName>
    </submittedName>
</protein>
<keyword evidence="1" id="KW-0812">Transmembrane</keyword>
<accession>A0A0A0RVB9</accession>
<evidence type="ECO:0000313" key="2">
    <source>
        <dbReference type="EMBL" id="AIW03608.1"/>
    </source>
</evidence>
<name>A0A0A0RVB9_9CAUD</name>
<organism evidence="2 3">
    <name type="scientific">Bacillus phage Moonbeam</name>
    <dbReference type="NCBI Taxonomy" id="1540091"/>
    <lineage>
        <taxon>Viruses</taxon>
        <taxon>Duplodnaviria</taxon>
        <taxon>Heunggongvirae</taxon>
        <taxon>Uroviricota</taxon>
        <taxon>Caudoviricetes</taxon>
        <taxon>Herelleviridae</taxon>
        <taxon>Bastillevirinae</taxon>
        <taxon>Moonbeamvirus</taxon>
        <taxon>Moonbeamvirus moonbeam</taxon>
    </lineage>
</organism>
<dbReference type="KEGG" id="vg:24608185"/>
<proteinExistence type="predicted"/>
<keyword evidence="1" id="KW-0472">Membrane</keyword>
<dbReference type="OrthoDB" id="39573at10239"/>
<dbReference type="GeneID" id="24608185"/>
<keyword evidence="3" id="KW-1185">Reference proteome</keyword>
<dbReference type="EMBL" id="KM236246">
    <property type="protein sequence ID" value="AIW03608.1"/>
    <property type="molecule type" value="Genomic_DNA"/>
</dbReference>
<reference evidence="2 3" key="1">
    <citation type="submission" date="2014-07" db="EMBL/GenBank/DDBJ databases">
        <title>Complete Genome of Bacillus megaterium Myophage Moonbeam.</title>
        <authorList>
            <person name="Cadungog J.N."/>
            <person name="Khatemi B.E."/>
            <person name="Hernandez A.C."/>
            <person name="Everett G.F.K."/>
        </authorList>
    </citation>
    <scope>NUCLEOTIDE SEQUENCE [LARGE SCALE GENOMIC DNA]</scope>
</reference>
<evidence type="ECO:0000256" key="1">
    <source>
        <dbReference type="SAM" id="Phobius"/>
    </source>
</evidence>
<dbReference type="Proteomes" id="UP000030207">
    <property type="component" value="Segment"/>
</dbReference>
<sequence>MEVNGDVILGGVAAFVLYSWLLYNRGYRKGSDDAATIILDRMEEVFELSEEDKEYRRKMQGGK</sequence>
<gene>
    <name evidence="2" type="ORF">CPT_Moonbeam210</name>
</gene>
<dbReference type="RefSeq" id="YP_009151773.1">
    <property type="nucleotide sequence ID" value="NC_027374.1"/>
</dbReference>